<feature type="domain" description="DUF6824" evidence="2">
    <location>
        <begin position="343"/>
        <end position="425"/>
    </location>
</feature>
<dbReference type="InterPro" id="IPR049227">
    <property type="entry name" value="DUF6824"/>
</dbReference>
<dbReference type="Pfam" id="PF20710">
    <property type="entry name" value="DUF6824"/>
    <property type="match status" value="1"/>
</dbReference>
<evidence type="ECO:0000313" key="3">
    <source>
        <dbReference type="EMBL" id="KAG7369188.1"/>
    </source>
</evidence>
<dbReference type="Proteomes" id="UP000693970">
    <property type="component" value="Unassembled WGS sequence"/>
</dbReference>
<reference evidence="3" key="1">
    <citation type="journal article" date="2021" name="Sci. Rep.">
        <title>Diploid genomic architecture of Nitzschia inconspicua, an elite biomass production diatom.</title>
        <authorList>
            <person name="Oliver A."/>
            <person name="Podell S."/>
            <person name="Pinowska A."/>
            <person name="Traller J.C."/>
            <person name="Smith S.R."/>
            <person name="McClure R."/>
            <person name="Beliaev A."/>
            <person name="Bohutskyi P."/>
            <person name="Hill E.A."/>
            <person name="Rabines A."/>
            <person name="Zheng H."/>
            <person name="Allen L.Z."/>
            <person name="Kuo A."/>
            <person name="Grigoriev I.V."/>
            <person name="Allen A.E."/>
            <person name="Hazlebeck D."/>
            <person name="Allen E.E."/>
        </authorList>
    </citation>
    <scope>NUCLEOTIDE SEQUENCE</scope>
    <source>
        <strain evidence="3">Hildebrandi</strain>
    </source>
</reference>
<dbReference type="OrthoDB" id="75724at2759"/>
<proteinExistence type="predicted"/>
<gene>
    <name evidence="3" type="ORF">IV203_031931</name>
</gene>
<feature type="region of interest" description="Disordered" evidence="1">
    <location>
        <begin position="1"/>
        <end position="26"/>
    </location>
</feature>
<dbReference type="AlphaFoldDB" id="A0A9K3LVA0"/>
<dbReference type="EMBL" id="JAGRRH010000006">
    <property type="protein sequence ID" value="KAG7369188.1"/>
    <property type="molecule type" value="Genomic_DNA"/>
</dbReference>
<evidence type="ECO:0000313" key="4">
    <source>
        <dbReference type="Proteomes" id="UP000693970"/>
    </source>
</evidence>
<comment type="caution">
    <text evidence="3">The sequence shown here is derived from an EMBL/GenBank/DDBJ whole genome shotgun (WGS) entry which is preliminary data.</text>
</comment>
<keyword evidence="4" id="KW-1185">Reference proteome</keyword>
<protein>
    <recommendedName>
        <fullName evidence="2">DUF6824 domain-containing protein</fullName>
    </recommendedName>
</protein>
<feature type="region of interest" description="Disordered" evidence="1">
    <location>
        <begin position="433"/>
        <end position="465"/>
    </location>
</feature>
<reference evidence="3" key="2">
    <citation type="submission" date="2021-04" db="EMBL/GenBank/DDBJ databases">
        <authorList>
            <person name="Podell S."/>
        </authorList>
    </citation>
    <scope>NUCLEOTIDE SEQUENCE</scope>
    <source>
        <strain evidence="3">Hildebrandi</strain>
    </source>
</reference>
<accession>A0A9K3LVA0</accession>
<evidence type="ECO:0000259" key="2">
    <source>
        <dbReference type="Pfam" id="PF20710"/>
    </source>
</evidence>
<sequence length="465" mass="52695">MATTVLPPSENSICGGSSRNPPATKDVSHTAVDELLAAEMSRLSLREKYQLDLDIQGRNMLAAIEPPQLSSIGLQALEAELQQMKNTTFYDLALSLNSKMVASREFKLRFARAEMFDPTKAAIRLEKYLEIIYEHFGQQGLLRPILLLDLDKAERDLLKAGTTQILPCRDRAGRRIIARLASLGTKHSMKQKVRVSLYTLQALSDDEETQKQGAVCLYWPQQSDVSKDSNGPLKNALRYCPIRFSALHFCFSEEQRLSAICVRTVLLAVPEIRAHSRIHVGSVTECQYLLMTYSIPSEYIPITNTGNMKTQNHHKWLTYLEAKETALQENVSFDGIECPSVKDILAGKGPHVSNHPGNIAFRKIMESRFQEHRDATAIDRKTAITWEVVIECQRRGARLLVKDKNWWVVADQDTAREKVSIAFRDMRKSFAAKSKANPKKRIDSENELHTTYSKKRKSSNCNEEE</sequence>
<organism evidence="3 4">
    <name type="scientific">Nitzschia inconspicua</name>
    <dbReference type="NCBI Taxonomy" id="303405"/>
    <lineage>
        <taxon>Eukaryota</taxon>
        <taxon>Sar</taxon>
        <taxon>Stramenopiles</taxon>
        <taxon>Ochrophyta</taxon>
        <taxon>Bacillariophyta</taxon>
        <taxon>Bacillariophyceae</taxon>
        <taxon>Bacillariophycidae</taxon>
        <taxon>Bacillariales</taxon>
        <taxon>Bacillariaceae</taxon>
        <taxon>Nitzschia</taxon>
    </lineage>
</organism>
<evidence type="ECO:0000256" key="1">
    <source>
        <dbReference type="SAM" id="MobiDB-lite"/>
    </source>
</evidence>
<feature type="compositionally biased region" description="Polar residues" evidence="1">
    <location>
        <begin position="9"/>
        <end position="21"/>
    </location>
</feature>
<name>A0A9K3LVA0_9STRA</name>